<gene>
    <name evidence="6" type="ORF">LCGC14_1817300</name>
</gene>
<name>A0A0F9GK00_9ZZZZ</name>
<reference evidence="6" key="1">
    <citation type="journal article" date="2015" name="Nature">
        <title>Complex archaea that bridge the gap between prokaryotes and eukaryotes.</title>
        <authorList>
            <person name="Spang A."/>
            <person name="Saw J.H."/>
            <person name="Jorgensen S.L."/>
            <person name="Zaremba-Niedzwiedzka K."/>
            <person name="Martijn J."/>
            <person name="Lind A.E."/>
            <person name="van Eijk R."/>
            <person name="Schleper C."/>
            <person name="Guy L."/>
            <person name="Ettema T.J."/>
        </authorList>
    </citation>
    <scope>NUCLEOTIDE SEQUENCE</scope>
</reference>
<dbReference type="InterPro" id="IPR050862">
    <property type="entry name" value="RdRp_reductase_class-2"/>
</dbReference>
<keyword evidence="3" id="KW-0560">Oxidoreductase</keyword>
<sequence length="507" mass="57327">NDDRTGFDLDGIAQMTQYMVRFLDNINDISEAPLPEYDFSMKNKRRVGVGILGWGSALFMLRVRFGSHRAAELRDLVMKTIAQNAYMASIDLAEEKGMFSLCEPEKHVVNSFIKDLHLSEEYMDKIKSIGIRNSSLLSVQPTGNTSIFANVVSGGLEPVFMPEYIRTVIVNTVPDHMIDVTPKWYEGVWHETEMFKFDNEGDEEILKGTDTNGTVYKIDKNRGLTKEVLCEDYGVRYLKARNQWDETAPWAVTTENLNVDDHVNDLIGFARWVDSAMSKTVNVPHDYSQEDFNQIYIDSYKSGYVKGVTTYRAGTMTSVLSAKEEKLADPIDDEIILEDVKLPNSAPAVMKTIRAEDRKWYLTVVYHEDNPSRPFALFVKTNAYEKTVLSNQTADLLLALAREKGIPEHHVQDVEMKLAEDINSSKITRLISFCLRHGVLIRNIVGALDKVEDAYAGSFVYQIRKFLSSYIRDGERSGEICDNCEVGEIVYSEGCKMCKSCGSSKCG</sequence>
<accession>A0A0F9GK00</accession>
<dbReference type="GO" id="GO:0031419">
    <property type="term" value="F:cobalamin binding"/>
    <property type="evidence" value="ECO:0007669"/>
    <property type="project" value="UniProtKB-KW"/>
</dbReference>
<evidence type="ECO:0000313" key="6">
    <source>
        <dbReference type="EMBL" id="KKL99148.1"/>
    </source>
</evidence>
<dbReference type="SUPFAM" id="SSF51998">
    <property type="entry name" value="PFL-like glycyl radical enzymes"/>
    <property type="match status" value="1"/>
</dbReference>
<dbReference type="Gene3D" id="3.20.70.20">
    <property type="match status" value="1"/>
</dbReference>
<dbReference type="AlphaFoldDB" id="A0A0F9GK00"/>
<evidence type="ECO:0000256" key="3">
    <source>
        <dbReference type="ARBA" id="ARBA00023002"/>
    </source>
</evidence>
<feature type="non-terminal residue" evidence="6">
    <location>
        <position position="1"/>
    </location>
</feature>
<proteinExistence type="predicted"/>
<dbReference type="Pfam" id="PF02867">
    <property type="entry name" value="Ribonuc_red_lgC"/>
    <property type="match status" value="1"/>
</dbReference>
<evidence type="ECO:0000256" key="2">
    <source>
        <dbReference type="ARBA" id="ARBA00022628"/>
    </source>
</evidence>
<dbReference type="PANTHER" id="PTHR43371">
    <property type="entry name" value="VITAMIN B12-DEPENDENT RIBONUCLEOTIDE REDUCTASE"/>
    <property type="match status" value="1"/>
</dbReference>
<evidence type="ECO:0000256" key="4">
    <source>
        <dbReference type="ARBA" id="ARBA00023285"/>
    </source>
</evidence>
<comment type="caution">
    <text evidence="6">The sequence shown here is derived from an EMBL/GenBank/DDBJ whole genome shotgun (WGS) entry which is preliminary data.</text>
</comment>
<keyword evidence="4" id="KW-0170">Cobalt</keyword>
<dbReference type="EMBL" id="LAZR01017744">
    <property type="protein sequence ID" value="KKL99148.1"/>
    <property type="molecule type" value="Genomic_DNA"/>
</dbReference>
<organism evidence="6">
    <name type="scientific">marine sediment metagenome</name>
    <dbReference type="NCBI Taxonomy" id="412755"/>
    <lineage>
        <taxon>unclassified sequences</taxon>
        <taxon>metagenomes</taxon>
        <taxon>ecological metagenomes</taxon>
    </lineage>
</organism>
<evidence type="ECO:0000259" key="5">
    <source>
        <dbReference type="Pfam" id="PF02867"/>
    </source>
</evidence>
<feature type="domain" description="Ribonucleotide reductase large subunit C-terminal" evidence="5">
    <location>
        <begin position="4"/>
        <end position="311"/>
    </location>
</feature>
<evidence type="ECO:0000256" key="1">
    <source>
        <dbReference type="ARBA" id="ARBA00001922"/>
    </source>
</evidence>
<comment type="cofactor">
    <cofactor evidence="1">
        <name>adenosylcob(III)alamin</name>
        <dbReference type="ChEBI" id="CHEBI:18408"/>
    </cofactor>
</comment>
<protein>
    <recommendedName>
        <fullName evidence="5">Ribonucleotide reductase large subunit C-terminal domain-containing protein</fullName>
    </recommendedName>
</protein>
<dbReference type="GO" id="GO:0004748">
    <property type="term" value="F:ribonucleoside-diphosphate reductase activity, thioredoxin disulfide as acceptor"/>
    <property type="evidence" value="ECO:0007669"/>
    <property type="project" value="TreeGrafter"/>
</dbReference>
<dbReference type="InterPro" id="IPR000788">
    <property type="entry name" value="RNR_lg_C"/>
</dbReference>
<keyword evidence="2" id="KW-0846">Cobalamin</keyword>
<dbReference type="PANTHER" id="PTHR43371:SF1">
    <property type="entry name" value="RIBONUCLEOSIDE-DIPHOSPHATE REDUCTASE"/>
    <property type="match status" value="1"/>
</dbReference>
<dbReference type="PRINTS" id="PR01183">
    <property type="entry name" value="RIBORDTASEM1"/>
</dbReference>